<dbReference type="EMBL" id="LNQE01001457">
    <property type="protein sequence ID" value="KUG17215.1"/>
    <property type="molecule type" value="Genomic_DNA"/>
</dbReference>
<dbReference type="GO" id="GO:0015075">
    <property type="term" value="F:monoatomic ion transmembrane transporter activity"/>
    <property type="evidence" value="ECO:0007669"/>
    <property type="project" value="InterPro"/>
</dbReference>
<evidence type="ECO:0000313" key="7">
    <source>
        <dbReference type="EMBL" id="KUG17215.1"/>
    </source>
</evidence>
<evidence type="ECO:0000256" key="1">
    <source>
        <dbReference type="ARBA" id="ARBA00004651"/>
    </source>
</evidence>
<evidence type="ECO:0000256" key="5">
    <source>
        <dbReference type="ARBA" id="ARBA00023136"/>
    </source>
</evidence>
<feature type="transmembrane region" description="Helical" evidence="6">
    <location>
        <begin position="20"/>
        <end position="37"/>
    </location>
</feature>
<gene>
    <name evidence="7" type="ORF">ASZ90_013093</name>
</gene>
<evidence type="ECO:0000256" key="2">
    <source>
        <dbReference type="ARBA" id="ARBA00022475"/>
    </source>
</evidence>
<dbReference type="AlphaFoldDB" id="A0A0W8F8P6"/>
<protein>
    <submittedName>
        <fullName evidence="7">Uncharacterized protein</fullName>
    </submittedName>
</protein>
<keyword evidence="3 6" id="KW-0812">Transmembrane</keyword>
<reference evidence="7" key="1">
    <citation type="journal article" date="2015" name="Proc. Natl. Acad. Sci. U.S.A.">
        <title>Networks of energetic and metabolic interactions define dynamics in microbial communities.</title>
        <authorList>
            <person name="Embree M."/>
            <person name="Liu J.K."/>
            <person name="Al-Bassam M.M."/>
            <person name="Zengler K."/>
        </authorList>
    </citation>
    <scope>NUCLEOTIDE SEQUENCE</scope>
</reference>
<keyword evidence="4 6" id="KW-1133">Transmembrane helix</keyword>
<comment type="caution">
    <text evidence="7">The sequence shown here is derived from an EMBL/GenBank/DDBJ whole genome shotgun (WGS) entry which is preliminary data.</text>
</comment>
<organism evidence="7">
    <name type="scientific">hydrocarbon metagenome</name>
    <dbReference type="NCBI Taxonomy" id="938273"/>
    <lineage>
        <taxon>unclassified sequences</taxon>
        <taxon>metagenomes</taxon>
        <taxon>ecological metagenomes</taxon>
    </lineage>
</organism>
<dbReference type="Pfam" id="PF04066">
    <property type="entry name" value="MrpF_PhaF"/>
    <property type="match status" value="1"/>
</dbReference>
<accession>A0A0W8F8P6</accession>
<dbReference type="GO" id="GO:0005886">
    <property type="term" value="C:plasma membrane"/>
    <property type="evidence" value="ECO:0007669"/>
    <property type="project" value="UniProtKB-SubCell"/>
</dbReference>
<sequence>MLLIVVGYIIERPEFIDIALMYAVIAFIGTIIIAKYAERGELCLR</sequence>
<name>A0A0W8F8P6_9ZZZZ</name>
<dbReference type="InterPro" id="IPR007208">
    <property type="entry name" value="MrpF/PhaF-like"/>
</dbReference>
<evidence type="ECO:0000256" key="3">
    <source>
        <dbReference type="ARBA" id="ARBA00022692"/>
    </source>
</evidence>
<evidence type="ECO:0000256" key="4">
    <source>
        <dbReference type="ARBA" id="ARBA00022989"/>
    </source>
</evidence>
<keyword evidence="5 6" id="KW-0472">Membrane</keyword>
<evidence type="ECO:0000256" key="6">
    <source>
        <dbReference type="SAM" id="Phobius"/>
    </source>
</evidence>
<comment type="subcellular location">
    <subcellularLocation>
        <location evidence="1">Cell membrane</location>
        <topology evidence="1">Multi-pass membrane protein</topology>
    </subcellularLocation>
</comment>
<proteinExistence type="predicted"/>
<keyword evidence="2" id="KW-1003">Cell membrane</keyword>